<protein>
    <recommendedName>
        <fullName evidence="7 8">UDP-N-acetylmuramoylalanine--D-glutamate ligase</fullName>
        <ecNumber evidence="7 8">6.3.2.9</ecNumber>
    </recommendedName>
    <alternativeName>
        <fullName evidence="7">D-glutamic acid-adding enzyme</fullName>
    </alternativeName>
    <alternativeName>
        <fullName evidence="7">UDP-N-acetylmuramoyl-L-alanyl-D-glutamate synthetase</fullName>
    </alternativeName>
</protein>
<evidence type="ECO:0000256" key="3">
    <source>
        <dbReference type="ARBA" id="ARBA00022490"/>
    </source>
</evidence>
<evidence type="ECO:0000256" key="7">
    <source>
        <dbReference type="HAMAP-Rule" id="MF_00639"/>
    </source>
</evidence>
<comment type="pathway">
    <text evidence="2 7 8">Cell wall biogenesis; peptidoglycan biosynthesis.</text>
</comment>
<feature type="domain" description="Mur ligase C-terminal" evidence="9">
    <location>
        <begin position="329"/>
        <end position="439"/>
    </location>
</feature>
<keyword evidence="7 8" id="KW-0132">Cell division</keyword>
<evidence type="ECO:0000256" key="6">
    <source>
        <dbReference type="ARBA" id="ARBA00022840"/>
    </source>
</evidence>
<dbReference type="GO" id="GO:0051301">
    <property type="term" value="P:cell division"/>
    <property type="evidence" value="ECO:0007669"/>
    <property type="project" value="UniProtKB-KW"/>
</dbReference>
<dbReference type="UniPathway" id="UPA00219"/>
<dbReference type="AlphaFoldDB" id="A0A5C4S426"/>
<dbReference type="SUPFAM" id="SSF53623">
    <property type="entry name" value="MurD-like peptide ligases, catalytic domain"/>
    <property type="match status" value="1"/>
</dbReference>
<evidence type="ECO:0000256" key="5">
    <source>
        <dbReference type="ARBA" id="ARBA00022741"/>
    </source>
</evidence>
<dbReference type="GO" id="GO:0005524">
    <property type="term" value="F:ATP binding"/>
    <property type="evidence" value="ECO:0007669"/>
    <property type="project" value="UniProtKB-UniRule"/>
</dbReference>
<feature type="domain" description="Mur ligase central" evidence="10">
    <location>
        <begin position="111"/>
        <end position="307"/>
    </location>
</feature>
<evidence type="ECO:0000256" key="1">
    <source>
        <dbReference type="ARBA" id="ARBA00004496"/>
    </source>
</evidence>
<dbReference type="GO" id="GO:0071555">
    <property type="term" value="P:cell wall organization"/>
    <property type="evidence" value="ECO:0007669"/>
    <property type="project" value="UniProtKB-KW"/>
</dbReference>
<dbReference type="EC" id="6.3.2.9" evidence="7 8"/>
<dbReference type="HAMAP" id="MF_00639">
    <property type="entry name" value="MurD"/>
    <property type="match status" value="1"/>
</dbReference>
<dbReference type="InterPro" id="IPR005762">
    <property type="entry name" value="MurD"/>
</dbReference>
<dbReference type="EMBL" id="VDCI01000001">
    <property type="protein sequence ID" value="TNJ38144.1"/>
    <property type="molecule type" value="Genomic_DNA"/>
</dbReference>
<proteinExistence type="inferred from homology"/>
<dbReference type="PANTHER" id="PTHR43692">
    <property type="entry name" value="UDP-N-ACETYLMURAMOYLALANINE--D-GLUTAMATE LIGASE"/>
    <property type="match status" value="1"/>
</dbReference>
<comment type="function">
    <text evidence="7 8">Cell wall formation. Catalyzes the addition of glutamate to the nucleotide precursor UDP-N-acetylmuramoyl-L-alanine (UMA).</text>
</comment>
<keyword evidence="7 8" id="KW-0133">Cell shape</keyword>
<dbReference type="Pfam" id="PF02875">
    <property type="entry name" value="Mur_ligase_C"/>
    <property type="match status" value="1"/>
</dbReference>
<gene>
    <name evidence="7 11" type="primary">murD</name>
    <name evidence="11" type="ORF">FGF68_00360</name>
</gene>
<dbReference type="InterPro" id="IPR013221">
    <property type="entry name" value="Mur_ligase_cen"/>
</dbReference>
<dbReference type="Gene3D" id="3.90.190.20">
    <property type="entry name" value="Mur ligase, C-terminal domain"/>
    <property type="match status" value="1"/>
</dbReference>
<reference evidence="11 12" key="1">
    <citation type="submission" date="2019-05" db="EMBL/GenBank/DDBJ databases">
        <title>Draft Whole-Genome sequence of the green sulfur bacterium Prosthecochloris vibrioformis DSM 260.</title>
        <authorList>
            <person name="Meyer T.E."/>
            <person name="Kyndt J.A."/>
        </authorList>
    </citation>
    <scope>NUCLEOTIDE SEQUENCE [LARGE SCALE GENOMIC DNA]</scope>
    <source>
        <strain evidence="11 12">DSM 260</strain>
    </source>
</reference>
<comment type="catalytic activity">
    <reaction evidence="7 8">
        <text>UDP-N-acetyl-alpha-D-muramoyl-L-alanine + D-glutamate + ATP = UDP-N-acetyl-alpha-D-muramoyl-L-alanyl-D-glutamate + ADP + phosphate + H(+)</text>
        <dbReference type="Rhea" id="RHEA:16429"/>
        <dbReference type="ChEBI" id="CHEBI:15378"/>
        <dbReference type="ChEBI" id="CHEBI:29986"/>
        <dbReference type="ChEBI" id="CHEBI:30616"/>
        <dbReference type="ChEBI" id="CHEBI:43474"/>
        <dbReference type="ChEBI" id="CHEBI:83898"/>
        <dbReference type="ChEBI" id="CHEBI:83900"/>
        <dbReference type="ChEBI" id="CHEBI:456216"/>
        <dbReference type="EC" id="6.3.2.9"/>
    </reaction>
</comment>
<comment type="subcellular location">
    <subcellularLocation>
        <location evidence="1 7 8">Cytoplasm</location>
    </subcellularLocation>
</comment>
<evidence type="ECO:0000256" key="2">
    <source>
        <dbReference type="ARBA" id="ARBA00004752"/>
    </source>
</evidence>
<evidence type="ECO:0000259" key="9">
    <source>
        <dbReference type="Pfam" id="PF02875"/>
    </source>
</evidence>
<feature type="binding site" evidence="7">
    <location>
        <begin position="113"/>
        <end position="119"/>
    </location>
    <ligand>
        <name>ATP</name>
        <dbReference type="ChEBI" id="CHEBI:30616"/>
    </ligand>
</feature>
<dbReference type="Pfam" id="PF08245">
    <property type="entry name" value="Mur_ligase_M"/>
    <property type="match status" value="1"/>
</dbReference>
<comment type="similarity">
    <text evidence="7">Belongs to the MurCDEF family.</text>
</comment>
<keyword evidence="5 7" id="KW-0547">Nucleotide-binding</keyword>
<dbReference type="NCBIfam" id="TIGR01087">
    <property type="entry name" value="murD"/>
    <property type="match status" value="1"/>
</dbReference>
<sequence length="465" mass="49954">MRSMRKRNVTVIGAARSGLAVALLLRRHGAEVFVTEQGGLAEHVRDELASVGIAFEEGGHSTRGLEAEFCVLSPGISPESDFPRAVSCGGIPLLSEIEVASHFCNARIAAVTGTDGKTTTVSLLEAICHNESREQGFAVFSAGNIGVPFSAVADRTMPEDIVVLELSSYQLEGCQSFRPEVAVITNIAPDHLDRYGGSLERYAEAKFRIFSHQKPGDTLVLNADDLWLQDSFHRVEAGYRGRLCTFGLDASREQVFSRPGAFLRNGLLTLLRENGQDEPLLEASQVLKRGFSGEHNLSNALAATAAAAALGISVGAISKGLQEFSGVEHRQEYVKEIRGITCINDAKATNLNALKTALEACDGKLVLIAGGRDKGGDLQELQSLVADRVAAMVVIGEAALRFRKAFEGMVPVMTAGSLGEAVRLGLEHARPGQTLLFSPGCSSFDMFSDFEERGRMFKKILEEGV</sequence>
<keyword evidence="7 8" id="KW-0131">Cell cycle</keyword>
<keyword evidence="4 7" id="KW-0436">Ligase</keyword>
<dbReference type="Gene3D" id="3.40.50.720">
    <property type="entry name" value="NAD(P)-binding Rossmann-like Domain"/>
    <property type="match status" value="1"/>
</dbReference>
<evidence type="ECO:0000313" key="11">
    <source>
        <dbReference type="EMBL" id="TNJ38144.1"/>
    </source>
</evidence>
<dbReference type="Pfam" id="PF21377">
    <property type="entry name" value="MurD_N"/>
    <property type="match status" value="1"/>
</dbReference>
<keyword evidence="7 8" id="KW-0573">Peptidoglycan synthesis</keyword>
<dbReference type="SUPFAM" id="SSF51984">
    <property type="entry name" value="MurCD N-terminal domain"/>
    <property type="match status" value="1"/>
</dbReference>
<dbReference type="PANTHER" id="PTHR43692:SF1">
    <property type="entry name" value="UDP-N-ACETYLMURAMOYLALANINE--D-GLUTAMATE LIGASE"/>
    <property type="match status" value="1"/>
</dbReference>
<accession>A0A5C4S426</accession>
<dbReference type="Proteomes" id="UP000309544">
    <property type="component" value="Unassembled WGS sequence"/>
</dbReference>
<dbReference type="SUPFAM" id="SSF53244">
    <property type="entry name" value="MurD-like peptide ligases, peptide-binding domain"/>
    <property type="match status" value="1"/>
</dbReference>
<comment type="caution">
    <text evidence="11">The sequence shown here is derived from an EMBL/GenBank/DDBJ whole genome shotgun (WGS) entry which is preliminary data.</text>
</comment>
<keyword evidence="6 7" id="KW-0067">ATP-binding</keyword>
<dbReference type="GO" id="GO:0008360">
    <property type="term" value="P:regulation of cell shape"/>
    <property type="evidence" value="ECO:0007669"/>
    <property type="project" value="UniProtKB-KW"/>
</dbReference>
<evidence type="ECO:0000256" key="4">
    <source>
        <dbReference type="ARBA" id="ARBA00022598"/>
    </source>
</evidence>
<dbReference type="InterPro" id="IPR036565">
    <property type="entry name" value="Mur-like_cat_sf"/>
</dbReference>
<evidence type="ECO:0000256" key="8">
    <source>
        <dbReference type="RuleBase" id="RU003664"/>
    </source>
</evidence>
<dbReference type="InterPro" id="IPR004101">
    <property type="entry name" value="Mur_ligase_C"/>
</dbReference>
<keyword evidence="3 7" id="KW-0963">Cytoplasm</keyword>
<keyword evidence="7 8" id="KW-0961">Cell wall biogenesis/degradation</keyword>
<dbReference type="Gene3D" id="3.40.1190.10">
    <property type="entry name" value="Mur-like, catalytic domain"/>
    <property type="match status" value="1"/>
</dbReference>
<dbReference type="GO" id="GO:0005737">
    <property type="term" value="C:cytoplasm"/>
    <property type="evidence" value="ECO:0007669"/>
    <property type="project" value="UniProtKB-SubCell"/>
</dbReference>
<dbReference type="GO" id="GO:0008764">
    <property type="term" value="F:UDP-N-acetylmuramoylalanine-D-glutamate ligase activity"/>
    <property type="evidence" value="ECO:0007669"/>
    <property type="project" value="UniProtKB-UniRule"/>
</dbReference>
<keyword evidence="12" id="KW-1185">Reference proteome</keyword>
<name>A0A5C4S426_PROVB</name>
<organism evidence="11 12">
    <name type="scientific">Prosthecochloris vibrioformis</name>
    <name type="common">Chlorobium vibrioforme</name>
    <dbReference type="NCBI Taxonomy" id="1098"/>
    <lineage>
        <taxon>Bacteria</taxon>
        <taxon>Pseudomonadati</taxon>
        <taxon>Chlorobiota</taxon>
        <taxon>Chlorobiia</taxon>
        <taxon>Chlorobiales</taxon>
        <taxon>Chlorobiaceae</taxon>
        <taxon>Prosthecochloris</taxon>
    </lineage>
</organism>
<evidence type="ECO:0000313" key="12">
    <source>
        <dbReference type="Proteomes" id="UP000309544"/>
    </source>
</evidence>
<dbReference type="GO" id="GO:0009252">
    <property type="term" value="P:peptidoglycan biosynthetic process"/>
    <property type="evidence" value="ECO:0007669"/>
    <property type="project" value="UniProtKB-UniRule"/>
</dbReference>
<dbReference type="InterPro" id="IPR036615">
    <property type="entry name" value="Mur_ligase_C_dom_sf"/>
</dbReference>
<evidence type="ECO:0000259" key="10">
    <source>
        <dbReference type="Pfam" id="PF08245"/>
    </source>
</evidence>